<dbReference type="GO" id="GO:0005886">
    <property type="term" value="C:plasma membrane"/>
    <property type="evidence" value="ECO:0007669"/>
    <property type="project" value="UniProtKB-SubCell"/>
</dbReference>
<comment type="caution">
    <text evidence="9">Lacks conserved residue(s) required for the propagation of feature annotation.</text>
</comment>
<dbReference type="GO" id="GO:0005549">
    <property type="term" value="F:odorant binding"/>
    <property type="evidence" value="ECO:0007669"/>
    <property type="project" value="InterPro"/>
</dbReference>
<keyword evidence="4 9" id="KW-0552">Olfaction</keyword>
<dbReference type="OrthoDB" id="8185860at2759"/>
<keyword evidence="8 9" id="KW-0807">Transducer</keyword>
<evidence type="ECO:0000256" key="9">
    <source>
        <dbReference type="RuleBase" id="RU351113"/>
    </source>
</evidence>
<dbReference type="EMBL" id="KY964925">
    <property type="protein sequence ID" value="ASM47078.1"/>
    <property type="molecule type" value="mRNA"/>
</dbReference>
<evidence type="ECO:0000256" key="4">
    <source>
        <dbReference type="ARBA" id="ARBA00022725"/>
    </source>
</evidence>
<keyword evidence="7 9" id="KW-0675">Receptor</keyword>
<evidence type="ECO:0000256" key="5">
    <source>
        <dbReference type="ARBA" id="ARBA00022989"/>
    </source>
</evidence>
<keyword evidence="3 9" id="KW-0812">Transmembrane</keyword>
<reference evidence="10" key="1">
    <citation type="journal article" date="2017" name="Int. J. Biol. Sci.">
        <title>In Search For Pheromone Receptors: Certain Members Of The Odorant Receptor Family In The Desert Locust Schistocerca gregaria (Orthoptera: Acrididae) Are Co-expressed With SNMP1.</title>
        <authorList>
            <person name="Pregitzer P."/>
            <person name="Jiang X."/>
            <person name="Grosse-Wilde E."/>
            <person name="Breer H."/>
            <person name="Krieger J."/>
            <person name="Fleischer J."/>
        </authorList>
    </citation>
    <scope>NUCLEOTIDE SEQUENCE</scope>
    <source>
        <tissue evidence="10">Antennae</tissue>
    </source>
</reference>
<evidence type="ECO:0000256" key="1">
    <source>
        <dbReference type="ARBA" id="ARBA00004141"/>
    </source>
</evidence>
<proteinExistence type="evidence at transcript level"/>
<dbReference type="InterPro" id="IPR004117">
    <property type="entry name" value="7tm6_olfct_rcpt"/>
</dbReference>
<evidence type="ECO:0000256" key="7">
    <source>
        <dbReference type="ARBA" id="ARBA00023170"/>
    </source>
</evidence>
<dbReference type="AlphaFoldDB" id="A0A221I0H2"/>
<dbReference type="GO" id="GO:0007165">
    <property type="term" value="P:signal transduction"/>
    <property type="evidence" value="ECO:0007669"/>
    <property type="project" value="UniProtKB-KW"/>
</dbReference>
<accession>A0A221I0H2</accession>
<evidence type="ECO:0000256" key="3">
    <source>
        <dbReference type="ARBA" id="ARBA00022692"/>
    </source>
</evidence>
<dbReference type="GO" id="GO:0004984">
    <property type="term" value="F:olfactory receptor activity"/>
    <property type="evidence" value="ECO:0007669"/>
    <property type="project" value="InterPro"/>
</dbReference>
<dbReference type="Pfam" id="PF02949">
    <property type="entry name" value="7tm_6"/>
    <property type="match status" value="1"/>
</dbReference>
<comment type="subcellular location">
    <subcellularLocation>
        <location evidence="9">Cell membrane</location>
        <topology evidence="9">Multi-pass membrane protein</topology>
    </subcellularLocation>
    <subcellularLocation>
        <location evidence="1">Membrane</location>
        <topology evidence="1">Multi-pass membrane protein</topology>
    </subcellularLocation>
</comment>
<feature type="transmembrane region" description="Helical" evidence="9">
    <location>
        <begin position="347"/>
        <end position="367"/>
    </location>
</feature>
<keyword evidence="6 9" id="KW-0472">Membrane</keyword>
<name>A0A221I0H2_SCHGR</name>
<keyword evidence="5 9" id="KW-1133">Transmembrane helix</keyword>
<sequence>MLDKRDTMALQEKRSLVQFGLNRRLLRCVGLWPEERGSPWRPSRWPNALLQQGSLAAMVTSELAALRQYWGGELSHTTINACIILLVAVALCKASSLVSLRRPIIQLMHTLQDTSVPQNEWEERIYSGAARHARLLTLVLCVDYAIVAFIWDSLPLLNFMQQSPESRYNNSDAIFSQYPIIALYPWEVQTGPAYAFTYTLQVMCGAIFTMTHLACDTFLMSLVIYICSQIDVLRASLQQLGRRADRVGAAAAVAEAQADAELSVGRLGGGSDPVKALCGQGSEQELYQELVACIKHHKNIIGYVGVLQQVLSPVALAQFMCSMVIICLSGFGIAISNDFGALCRYCVYFTGAAIQLLIFCWYGEVLITKSERVSEAAMGCGWTEVRGRHFKSSALILMIRAQRPLALTGSKFYVISLKTFVQLLNASYSFFAVLRQLNESGHREEEGALASL</sequence>
<dbReference type="PANTHER" id="PTHR21137:SF44">
    <property type="entry name" value="ODORANT RECEPTOR 13A-RELATED"/>
    <property type="match status" value="1"/>
</dbReference>
<dbReference type="PANTHER" id="PTHR21137">
    <property type="entry name" value="ODORANT RECEPTOR"/>
    <property type="match status" value="1"/>
</dbReference>
<evidence type="ECO:0000256" key="8">
    <source>
        <dbReference type="ARBA" id="ARBA00023224"/>
    </source>
</evidence>
<feature type="transmembrane region" description="Helical" evidence="9">
    <location>
        <begin position="314"/>
        <end position="335"/>
    </location>
</feature>
<protein>
    <recommendedName>
        <fullName evidence="9">Odorant receptor</fullName>
    </recommendedName>
</protein>
<evidence type="ECO:0000313" key="10">
    <source>
        <dbReference type="EMBL" id="ASM47078.1"/>
    </source>
</evidence>
<comment type="similarity">
    <text evidence="9">Belongs to the insect chemoreceptor superfamily. Heteromeric odorant receptor channel (TC 1.A.69) family.</text>
</comment>
<feature type="transmembrane region" description="Helical" evidence="9">
    <location>
        <begin position="200"/>
        <end position="227"/>
    </location>
</feature>
<keyword evidence="2 9" id="KW-0716">Sensory transduction</keyword>
<organism evidence="10">
    <name type="scientific">Schistocerca gregaria</name>
    <name type="common">Desert locust</name>
    <name type="synonym">Gryllus gregarius</name>
    <dbReference type="NCBI Taxonomy" id="7010"/>
    <lineage>
        <taxon>Eukaryota</taxon>
        <taxon>Metazoa</taxon>
        <taxon>Ecdysozoa</taxon>
        <taxon>Arthropoda</taxon>
        <taxon>Hexapoda</taxon>
        <taxon>Insecta</taxon>
        <taxon>Pterygota</taxon>
        <taxon>Neoptera</taxon>
        <taxon>Polyneoptera</taxon>
        <taxon>Orthoptera</taxon>
        <taxon>Caelifera</taxon>
        <taxon>Acrididea</taxon>
        <taxon>Acridomorpha</taxon>
        <taxon>Acridoidea</taxon>
        <taxon>Acrididae</taxon>
        <taxon>Cyrtacanthacridinae</taxon>
        <taxon>Schistocerca</taxon>
    </lineage>
</organism>
<evidence type="ECO:0000256" key="6">
    <source>
        <dbReference type="ARBA" id="ARBA00023136"/>
    </source>
</evidence>
<feature type="transmembrane region" description="Helical" evidence="9">
    <location>
        <begin position="133"/>
        <end position="151"/>
    </location>
</feature>
<gene>
    <name evidence="10" type="primary">OR8</name>
</gene>
<evidence type="ECO:0000256" key="2">
    <source>
        <dbReference type="ARBA" id="ARBA00022606"/>
    </source>
</evidence>